<reference evidence="6" key="1">
    <citation type="submission" date="2020-06" db="EMBL/GenBank/DDBJ databases">
        <authorList>
            <consortium name="Plant Systems Biology data submission"/>
        </authorList>
    </citation>
    <scope>NUCLEOTIDE SEQUENCE</scope>
    <source>
        <strain evidence="6">D6</strain>
    </source>
</reference>
<dbReference type="Gene3D" id="3.30.2170.10">
    <property type="entry name" value="archaeoglobus fulgidus dsm 4304 superfamily"/>
    <property type="match status" value="1"/>
</dbReference>
<gene>
    <name evidence="6" type="ORF">SEMRO_54_G031740.1</name>
</gene>
<keyword evidence="5" id="KW-0378">Hydrolase</keyword>
<dbReference type="GO" id="GO:0005737">
    <property type="term" value="C:cytoplasm"/>
    <property type="evidence" value="ECO:0007669"/>
    <property type="project" value="UniProtKB-SubCell"/>
</dbReference>
<organism evidence="6 7">
    <name type="scientific">Seminavis robusta</name>
    <dbReference type="NCBI Taxonomy" id="568900"/>
    <lineage>
        <taxon>Eukaryota</taxon>
        <taxon>Sar</taxon>
        <taxon>Stramenopiles</taxon>
        <taxon>Ochrophyta</taxon>
        <taxon>Bacillariophyta</taxon>
        <taxon>Bacillariophyceae</taxon>
        <taxon>Bacillariophycidae</taxon>
        <taxon>Naviculales</taxon>
        <taxon>Naviculaceae</taxon>
        <taxon>Seminavis</taxon>
    </lineage>
</organism>
<dbReference type="GO" id="GO:0003727">
    <property type="term" value="F:single-stranded RNA binding"/>
    <property type="evidence" value="ECO:0007669"/>
    <property type="project" value="TreeGrafter"/>
</dbReference>
<protein>
    <submittedName>
        <fullName evidence="6">Endonuclease V</fullName>
    </submittedName>
</protein>
<dbReference type="InterPro" id="IPR007581">
    <property type="entry name" value="Endonuclease-V"/>
</dbReference>
<evidence type="ECO:0000256" key="5">
    <source>
        <dbReference type="ARBA" id="ARBA00022801"/>
    </source>
</evidence>
<evidence type="ECO:0000256" key="3">
    <source>
        <dbReference type="ARBA" id="ARBA00022722"/>
    </source>
</evidence>
<evidence type="ECO:0000256" key="1">
    <source>
        <dbReference type="ARBA" id="ARBA00004496"/>
    </source>
</evidence>
<keyword evidence="7" id="KW-1185">Reference proteome</keyword>
<evidence type="ECO:0000313" key="7">
    <source>
        <dbReference type="Proteomes" id="UP001153069"/>
    </source>
</evidence>
<dbReference type="GO" id="GO:0005730">
    <property type="term" value="C:nucleolus"/>
    <property type="evidence" value="ECO:0007669"/>
    <property type="project" value="TreeGrafter"/>
</dbReference>
<dbReference type="GO" id="GO:0016891">
    <property type="term" value="F:RNA endonuclease activity producing 5'-phosphomonoesters, hydrolytic mechanism"/>
    <property type="evidence" value="ECO:0007669"/>
    <property type="project" value="TreeGrafter"/>
</dbReference>
<evidence type="ECO:0000313" key="6">
    <source>
        <dbReference type="EMBL" id="CAB9499115.1"/>
    </source>
</evidence>
<dbReference type="AlphaFoldDB" id="A0A9N8DEN8"/>
<evidence type="ECO:0000256" key="4">
    <source>
        <dbReference type="ARBA" id="ARBA00022759"/>
    </source>
</evidence>
<sequence length="340" mass="37361">MDLEEQKEVWRKEQLELASQVEVLADESTSSDRFQSLPLIPLETSSTDDGTKDSPLYYGGVDVSFPTDENDQSVAVYVIVECPSGKVVYKDHEYYSLTMPYIPSYLAFREIEPLERLIQKQRKEQPKLTPRAILVDGNGVLHPRKAGIACFVGVRTGIPTIGVGKTLFYEGKLNKDLVLQELGEALHDAKQAFLDKDTNNVKNSQSKTTSKSPLCDTIIMDSKTIPKPSSAEKLVLDRGALVKELSTICRGVAVPLVNEEGEVLACALVGHGGLIRTKASVTTGGTKNPIYISVGHKLSLQESVRICASFAFAKIPEPVRRADLIGRELLRCKEAEKNKG</sequence>
<dbReference type="EMBL" id="CAICTM010000053">
    <property type="protein sequence ID" value="CAB9499115.1"/>
    <property type="molecule type" value="Genomic_DNA"/>
</dbReference>
<evidence type="ECO:0000256" key="2">
    <source>
        <dbReference type="ARBA" id="ARBA00022490"/>
    </source>
</evidence>
<keyword evidence="2" id="KW-0963">Cytoplasm</keyword>
<accession>A0A9N8DEN8</accession>
<comment type="caution">
    <text evidence="6">The sequence shown here is derived from an EMBL/GenBank/DDBJ whole genome shotgun (WGS) entry which is preliminary data.</text>
</comment>
<dbReference type="Pfam" id="PF04493">
    <property type="entry name" value="Endonuclease_5"/>
    <property type="match status" value="2"/>
</dbReference>
<dbReference type="CDD" id="cd06559">
    <property type="entry name" value="Endonuclease_V"/>
    <property type="match status" value="1"/>
</dbReference>
<keyword evidence="4 6" id="KW-0255">Endonuclease</keyword>
<name>A0A9N8DEN8_9STRA</name>
<dbReference type="PANTHER" id="PTHR28511:SF1">
    <property type="entry name" value="ENDONUCLEASE V"/>
    <property type="match status" value="1"/>
</dbReference>
<comment type="subcellular location">
    <subcellularLocation>
        <location evidence="1">Cytoplasm</location>
    </subcellularLocation>
</comment>
<dbReference type="GO" id="GO:0006281">
    <property type="term" value="P:DNA repair"/>
    <property type="evidence" value="ECO:0007669"/>
    <property type="project" value="InterPro"/>
</dbReference>
<dbReference type="OrthoDB" id="20018at2759"/>
<dbReference type="Proteomes" id="UP001153069">
    <property type="component" value="Unassembled WGS sequence"/>
</dbReference>
<dbReference type="PANTHER" id="PTHR28511">
    <property type="entry name" value="ENDONUCLEASE V"/>
    <property type="match status" value="1"/>
</dbReference>
<proteinExistence type="predicted"/>
<keyword evidence="3" id="KW-0540">Nuclease</keyword>